<accession>A0A9D1S5E5</accession>
<evidence type="ECO:0000313" key="11">
    <source>
        <dbReference type="Proteomes" id="UP000824111"/>
    </source>
</evidence>
<keyword evidence="3 7" id="KW-0274">FAD</keyword>
<dbReference type="NCBIfam" id="TIGR01292">
    <property type="entry name" value="TRX_reduct"/>
    <property type="match status" value="1"/>
</dbReference>
<dbReference type="InterPro" id="IPR036188">
    <property type="entry name" value="FAD/NAD-bd_sf"/>
</dbReference>
<keyword evidence="2 7" id="KW-0285">Flavoprotein</keyword>
<keyword evidence="6 7" id="KW-0676">Redox-active center</keyword>
<dbReference type="Proteomes" id="UP000824111">
    <property type="component" value="Unassembled WGS sequence"/>
</dbReference>
<dbReference type="InterPro" id="IPR050097">
    <property type="entry name" value="Ferredoxin-NADP_redctase_2"/>
</dbReference>
<comment type="subunit">
    <text evidence="7">Homodimer.</text>
</comment>
<dbReference type="PROSITE" id="PS00573">
    <property type="entry name" value="PYRIDINE_REDOX_2"/>
    <property type="match status" value="1"/>
</dbReference>
<reference evidence="10" key="2">
    <citation type="journal article" date="2021" name="PeerJ">
        <title>Extensive microbial diversity within the chicken gut microbiome revealed by metagenomics and culture.</title>
        <authorList>
            <person name="Gilroy R."/>
            <person name="Ravi A."/>
            <person name="Getino M."/>
            <person name="Pursley I."/>
            <person name="Horton D.L."/>
            <person name="Alikhan N.F."/>
            <person name="Baker D."/>
            <person name="Gharbi K."/>
            <person name="Hall N."/>
            <person name="Watson M."/>
            <person name="Adriaenssens E.M."/>
            <person name="Foster-Nyarko E."/>
            <person name="Jarju S."/>
            <person name="Secka A."/>
            <person name="Antonio M."/>
            <person name="Oren A."/>
            <person name="Chaudhuri R.R."/>
            <person name="La Ragione R."/>
            <person name="Hildebrand F."/>
            <person name="Pallen M.J."/>
        </authorList>
    </citation>
    <scope>NUCLEOTIDE SEQUENCE</scope>
    <source>
        <strain evidence="10">ChiSjej4B22-9803</strain>
    </source>
</reference>
<evidence type="ECO:0000256" key="7">
    <source>
        <dbReference type="RuleBase" id="RU003880"/>
    </source>
</evidence>
<comment type="cofactor">
    <cofactor evidence="8">
        <name>FAD</name>
        <dbReference type="ChEBI" id="CHEBI:57692"/>
    </cofactor>
    <text evidence="8">Binds 1 FAD per subunit.</text>
</comment>
<keyword evidence="5" id="KW-1015">Disulfide bond</keyword>
<dbReference type="PRINTS" id="PR00469">
    <property type="entry name" value="PNDRDTASEII"/>
</dbReference>
<evidence type="ECO:0000256" key="5">
    <source>
        <dbReference type="ARBA" id="ARBA00023157"/>
    </source>
</evidence>
<keyword evidence="8" id="KW-0521">NADP</keyword>
<dbReference type="PANTHER" id="PTHR48105">
    <property type="entry name" value="THIOREDOXIN REDUCTASE 1-RELATED-RELATED"/>
    <property type="match status" value="1"/>
</dbReference>
<dbReference type="Pfam" id="PF07992">
    <property type="entry name" value="Pyr_redox_2"/>
    <property type="match status" value="1"/>
</dbReference>
<evidence type="ECO:0000256" key="2">
    <source>
        <dbReference type="ARBA" id="ARBA00022630"/>
    </source>
</evidence>
<evidence type="ECO:0000256" key="1">
    <source>
        <dbReference type="ARBA" id="ARBA00009333"/>
    </source>
</evidence>
<comment type="catalytic activity">
    <reaction evidence="7">
        <text>[thioredoxin]-dithiol + NADP(+) = [thioredoxin]-disulfide + NADPH + H(+)</text>
        <dbReference type="Rhea" id="RHEA:20345"/>
        <dbReference type="Rhea" id="RHEA-COMP:10698"/>
        <dbReference type="Rhea" id="RHEA-COMP:10700"/>
        <dbReference type="ChEBI" id="CHEBI:15378"/>
        <dbReference type="ChEBI" id="CHEBI:29950"/>
        <dbReference type="ChEBI" id="CHEBI:50058"/>
        <dbReference type="ChEBI" id="CHEBI:57783"/>
        <dbReference type="ChEBI" id="CHEBI:58349"/>
        <dbReference type="EC" id="1.8.1.9"/>
    </reaction>
</comment>
<dbReference type="AlphaFoldDB" id="A0A9D1S5E5"/>
<dbReference type="SUPFAM" id="SSF51905">
    <property type="entry name" value="FAD/NAD(P)-binding domain"/>
    <property type="match status" value="1"/>
</dbReference>
<dbReference type="PRINTS" id="PR00368">
    <property type="entry name" value="FADPNR"/>
</dbReference>
<gene>
    <name evidence="10" type="primary">trxB</name>
    <name evidence="10" type="ORF">IAB04_01045</name>
</gene>
<sequence>MYDIVIIGGGAAGLSAAIYAGRSAMRTLVVEGTSLGGQVNLTYEVDNYPGFFDNPAGADLSENMKKHAAKFGTEFTTETVKSIVDFDQDIKTVVTRRNAYDTRAIIFATGANPRKLGVEGEDRFYGMGVSYCATCDGAFFKGQVTAVVGGGNTAFEDALYLARFCSKVYLIHRSENYRAAASLVGKAKADPKIELLTNRTVEQIIGDTTVKELRIKNVLDNTAETIACSGVFIAVGRIPETALAGKYVHLTRQGFIQTDRAMRTNVPGIFAAGDVRDTPLRQIVTAAADGAVAATSAIYYINELEG</sequence>
<keyword evidence="4 7" id="KW-0560">Oxidoreductase</keyword>
<dbReference type="GO" id="GO:0005737">
    <property type="term" value="C:cytoplasm"/>
    <property type="evidence" value="ECO:0007669"/>
    <property type="project" value="InterPro"/>
</dbReference>
<dbReference type="GO" id="GO:0019430">
    <property type="term" value="P:removal of superoxide radicals"/>
    <property type="evidence" value="ECO:0007669"/>
    <property type="project" value="UniProtKB-UniRule"/>
</dbReference>
<comment type="caution">
    <text evidence="10">The sequence shown here is derived from an EMBL/GenBank/DDBJ whole genome shotgun (WGS) entry which is preliminary data.</text>
</comment>
<evidence type="ECO:0000256" key="6">
    <source>
        <dbReference type="ARBA" id="ARBA00023284"/>
    </source>
</evidence>
<name>A0A9D1S5E5_9FIRM</name>
<dbReference type="Gene3D" id="3.50.50.60">
    <property type="entry name" value="FAD/NAD(P)-binding domain"/>
    <property type="match status" value="2"/>
</dbReference>
<organism evidence="10 11">
    <name type="scientific">Candidatus Avimonoglobus intestinipullorum</name>
    <dbReference type="NCBI Taxonomy" id="2840699"/>
    <lineage>
        <taxon>Bacteria</taxon>
        <taxon>Bacillati</taxon>
        <taxon>Bacillota</taxon>
        <taxon>Clostridia</taxon>
        <taxon>Eubacteriales</taxon>
        <taxon>Candidatus Avimonoglobus</taxon>
    </lineage>
</organism>
<comment type="similarity">
    <text evidence="1 7">Belongs to the class-II pyridine nucleotide-disulfide oxidoreductase family.</text>
</comment>
<proteinExistence type="inferred from homology"/>
<dbReference type="InterPro" id="IPR008255">
    <property type="entry name" value="Pyr_nucl-diS_OxRdtase_2_AS"/>
</dbReference>
<evidence type="ECO:0000256" key="8">
    <source>
        <dbReference type="RuleBase" id="RU003881"/>
    </source>
</evidence>
<dbReference type="InterPro" id="IPR023753">
    <property type="entry name" value="FAD/NAD-binding_dom"/>
</dbReference>
<dbReference type="EMBL" id="DVND01000021">
    <property type="protein sequence ID" value="HIU47929.1"/>
    <property type="molecule type" value="Genomic_DNA"/>
</dbReference>
<dbReference type="InterPro" id="IPR005982">
    <property type="entry name" value="Thioredox_Rdtase"/>
</dbReference>
<feature type="domain" description="FAD/NAD(P)-binding" evidence="9">
    <location>
        <begin position="2"/>
        <end position="290"/>
    </location>
</feature>
<evidence type="ECO:0000256" key="4">
    <source>
        <dbReference type="ARBA" id="ARBA00023002"/>
    </source>
</evidence>
<evidence type="ECO:0000256" key="3">
    <source>
        <dbReference type="ARBA" id="ARBA00022827"/>
    </source>
</evidence>
<evidence type="ECO:0000313" key="10">
    <source>
        <dbReference type="EMBL" id="HIU47929.1"/>
    </source>
</evidence>
<dbReference type="EC" id="1.8.1.9" evidence="7"/>
<evidence type="ECO:0000259" key="9">
    <source>
        <dbReference type="Pfam" id="PF07992"/>
    </source>
</evidence>
<dbReference type="GO" id="GO:0004791">
    <property type="term" value="F:thioredoxin-disulfide reductase (NADPH) activity"/>
    <property type="evidence" value="ECO:0007669"/>
    <property type="project" value="UniProtKB-UniRule"/>
</dbReference>
<reference evidence="10" key="1">
    <citation type="submission" date="2020-10" db="EMBL/GenBank/DDBJ databases">
        <authorList>
            <person name="Gilroy R."/>
        </authorList>
    </citation>
    <scope>NUCLEOTIDE SEQUENCE</scope>
    <source>
        <strain evidence="10">ChiSjej4B22-9803</strain>
    </source>
</reference>
<protein>
    <recommendedName>
        <fullName evidence="7">Thioredoxin reductase</fullName>
        <ecNumber evidence="7">1.8.1.9</ecNumber>
    </recommendedName>
</protein>